<name>A0ABQ8NF43_PYRGI</name>
<feature type="signal peptide" evidence="1">
    <location>
        <begin position="1"/>
        <end position="19"/>
    </location>
</feature>
<accession>A0ABQ8NF43</accession>
<dbReference type="EMBL" id="JABSND010000145">
    <property type="protein sequence ID" value="KAI6296032.1"/>
    <property type="molecule type" value="Genomic_DNA"/>
</dbReference>
<evidence type="ECO:0000313" key="2">
    <source>
        <dbReference type="EMBL" id="KAI6296032.1"/>
    </source>
</evidence>
<proteinExistence type="predicted"/>
<evidence type="ECO:0000256" key="1">
    <source>
        <dbReference type="SAM" id="SignalP"/>
    </source>
</evidence>
<dbReference type="Proteomes" id="UP001059893">
    <property type="component" value="Unassembled WGS sequence"/>
</dbReference>
<sequence>MRPSYFLFSLFGTLAAAHAKSVGSNAATDADKGVTPEYELRCGPFTEGCRSFCGCTKDGKLACHPQLAPERCSRSCQCRASLPTGIKP</sequence>
<organism evidence="2 3">
    <name type="scientific">Pyricularia grisea</name>
    <name type="common">Crabgrass-specific blast fungus</name>
    <name type="synonym">Magnaporthe grisea</name>
    <dbReference type="NCBI Taxonomy" id="148305"/>
    <lineage>
        <taxon>Eukaryota</taxon>
        <taxon>Fungi</taxon>
        <taxon>Dikarya</taxon>
        <taxon>Ascomycota</taxon>
        <taxon>Pezizomycotina</taxon>
        <taxon>Sordariomycetes</taxon>
        <taxon>Sordariomycetidae</taxon>
        <taxon>Magnaporthales</taxon>
        <taxon>Pyriculariaceae</taxon>
        <taxon>Pyricularia</taxon>
    </lineage>
</organism>
<reference evidence="2" key="1">
    <citation type="submission" date="2021-01" db="EMBL/GenBank/DDBJ databases">
        <title>Deciphering the adaptive evolutionary patterns associated with biogeogrpahic diversity in the finger millet blast pathogen Magnaporthe oryzae in Eastern Africa.</title>
        <authorList>
            <person name="Onyema G."/>
            <person name="Shittu T.A."/>
            <person name="Dodsworth S."/>
            <person name="Devilliers S."/>
            <person name="Muthumeenakshi S."/>
            <person name="Sreenivasaprasad S."/>
        </authorList>
    </citation>
    <scope>NUCLEOTIDE SEQUENCE</scope>
    <source>
        <strain evidence="2">D15/s37</strain>
    </source>
</reference>
<gene>
    <name evidence="2" type="ORF">MCOR33_007230</name>
</gene>
<evidence type="ECO:0000313" key="3">
    <source>
        <dbReference type="Proteomes" id="UP001059893"/>
    </source>
</evidence>
<keyword evidence="1" id="KW-0732">Signal</keyword>
<keyword evidence="3" id="KW-1185">Reference proteome</keyword>
<feature type="chain" id="PRO_5046693092" evidence="1">
    <location>
        <begin position="20"/>
        <end position="88"/>
    </location>
</feature>
<comment type="caution">
    <text evidence="2">The sequence shown here is derived from an EMBL/GenBank/DDBJ whole genome shotgun (WGS) entry which is preliminary data.</text>
</comment>
<protein>
    <submittedName>
        <fullName evidence="2">Uncharacterized protein</fullName>
    </submittedName>
</protein>